<dbReference type="Proteomes" id="UP000305674">
    <property type="component" value="Unassembled WGS sequence"/>
</dbReference>
<dbReference type="AlphaFoldDB" id="A0A4U1BBI4"/>
<comment type="caution">
    <text evidence="2">The sequence shown here is derived from an EMBL/GenBank/DDBJ whole genome shotgun (WGS) entry which is preliminary data.</text>
</comment>
<gene>
    <name evidence="2" type="ORF">FCL40_13510</name>
</gene>
<feature type="region of interest" description="Disordered" evidence="1">
    <location>
        <begin position="1"/>
        <end position="36"/>
    </location>
</feature>
<accession>A0A4U1BBI4</accession>
<name>A0A4U1BBI4_9GAMM</name>
<dbReference type="RefSeq" id="WP_136853835.1">
    <property type="nucleotide sequence ID" value="NZ_SWCI01000009.1"/>
</dbReference>
<protein>
    <submittedName>
        <fullName evidence="2">Uncharacterized protein</fullName>
    </submittedName>
</protein>
<keyword evidence="3" id="KW-1185">Reference proteome</keyword>
<sequence length="112" mass="12551">MDKHAKKQLKRQAKALKRSLKRSLKEAGKAARKHQLEPVALDKKRLKSMTDQLVAQALELPPAQARVISLRPMNQDPMAFARRPFKKSPCKRCPALQGGLCACAIKKQKRAA</sequence>
<evidence type="ECO:0000313" key="2">
    <source>
        <dbReference type="EMBL" id="TKB48141.1"/>
    </source>
</evidence>
<dbReference type="OrthoDB" id="6265985at2"/>
<reference evidence="2 3" key="1">
    <citation type="submission" date="2019-04" db="EMBL/GenBank/DDBJ databases">
        <authorList>
            <person name="Hwang J.C."/>
        </authorList>
    </citation>
    <scope>NUCLEOTIDE SEQUENCE [LARGE SCALE GENOMIC DNA]</scope>
    <source>
        <strain evidence="2 3">IMCC35001</strain>
    </source>
</reference>
<evidence type="ECO:0000313" key="3">
    <source>
        <dbReference type="Proteomes" id="UP000305674"/>
    </source>
</evidence>
<evidence type="ECO:0000256" key="1">
    <source>
        <dbReference type="SAM" id="MobiDB-lite"/>
    </source>
</evidence>
<feature type="compositionally biased region" description="Basic and acidic residues" evidence="1">
    <location>
        <begin position="23"/>
        <end position="36"/>
    </location>
</feature>
<proteinExistence type="predicted"/>
<feature type="compositionally biased region" description="Basic residues" evidence="1">
    <location>
        <begin position="1"/>
        <end position="22"/>
    </location>
</feature>
<organism evidence="2 3">
    <name type="scientific">Ferrimonas sediminicola</name>
    <dbReference type="NCBI Taxonomy" id="2569538"/>
    <lineage>
        <taxon>Bacteria</taxon>
        <taxon>Pseudomonadati</taxon>
        <taxon>Pseudomonadota</taxon>
        <taxon>Gammaproteobacteria</taxon>
        <taxon>Alteromonadales</taxon>
        <taxon>Ferrimonadaceae</taxon>
        <taxon>Ferrimonas</taxon>
    </lineage>
</organism>
<dbReference type="EMBL" id="SWCI01000009">
    <property type="protein sequence ID" value="TKB48141.1"/>
    <property type="molecule type" value="Genomic_DNA"/>
</dbReference>